<keyword evidence="2" id="KW-0812">Transmembrane</keyword>
<keyword evidence="2" id="KW-0472">Membrane</keyword>
<evidence type="ECO:0000313" key="4">
    <source>
        <dbReference type="Proteomes" id="UP001497525"/>
    </source>
</evidence>
<comment type="caution">
    <text evidence="3">The sequence shown here is derived from an EMBL/GenBank/DDBJ whole genome shotgun (WGS) entry which is preliminary data.</text>
</comment>
<feature type="compositionally biased region" description="Basic and acidic residues" evidence="1">
    <location>
        <begin position="575"/>
        <end position="610"/>
    </location>
</feature>
<feature type="region of interest" description="Disordered" evidence="1">
    <location>
        <begin position="442"/>
        <end position="464"/>
    </location>
</feature>
<evidence type="ECO:0000256" key="2">
    <source>
        <dbReference type="SAM" id="Phobius"/>
    </source>
</evidence>
<feature type="region of interest" description="Disordered" evidence="1">
    <location>
        <begin position="844"/>
        <end position="888"/>
    </location>
</feature>
<feature type="compositionally biased region" description="Polar residues" evidence="1">
    <location>
        <begin position="556"/>
        <end position="572"/>
    </location>
</feature>
<reference evidence="3" key="1">
    <citation type="submission" date="2024-06" db="EMBL/GenBank/DDBJ databases">
        <authorList>
            <person name="Liu X."/>
            <person name="Lenzi L."/>
            <person name="Haldenby T S."/>
            <person name="Uol C."/>
        </authorList>
    </citation>
    <scope>NUCLEOTIDE SEQUENCE</scope>
</reference>
<feature type="region of interest" description="Disordered" evidence="1">
    <location>
        <begin position="543"/>
        <end position="610"/>
    </location>
</feature>
<dbReference type="Proteomes" id="UP001497525">
    <property type="component" value="Unassembled WGS sequence"/>
</dbReference>
<name>A0AAV2TJV2_CALDB</name>
<sequence>MDEDIIKECDIADECDLRKSPNKNSPSLEYCVSHAQNLYSWLQRIKNRVKNRRRIHAEKYATSPFLIELQQNEQRKRALFELISVTIPHTVLGDRSTRDAVNDEGTPVNESGVAERDRDTESGIHGLVRLVEQIQREWNDLLVHLQPIDPMEHKQMLFEDVQSDLDEVANWLNMLQPNLPGTAVWMTSLKKLTDVQRRSASKYYKTHLKHIERYSRTLSLLRKLMDACQKSESSERSDADRSEKLLQSIGHLESICHMQWLRLLELTVYLDQAYFQEAFYTTDLAERSSQGKTKEFLKPAHTGPAEDAIKIRQSSENLGYFPVAEQPVARNSSSGAVRSSGHWISSKASRSWDNITSNDISSPINLKEGPESGFESELSPQPKHLLDFVRRPGEYEGDKQKFCNDLWSSWPTTLREAAVHRRNTDNSNPEDYKDFLRMMNSEQTKSPLPSTDRPLRPTRKSSKNSIINEEENCPRTVTTNENMRRKRSRKLKRPNRRKSTCEKELVCTNSFIEASEVERQADHSEVSDKSHLLINSTSEASSFLSVQPDPSVPIHTDNSAELNDTSSWSIPTADSLRRAKEATDKKFKEYPKAEHGKPRTTNKEDDHNGDEPIINFKVPNGAISPKNNNKFEDAESIEHFTGPAENAVLNALPNSLCKIHIYENHPDQRIRTRQVRRRKSYLQTHRPRRRLMSDLLSQRSRGYHHPMVLRKCVPDEYKKCKDCHQAVDSRSSSLDGDASEVEQKRWKRRVRSYLDVAAQTEAMVRRQYEPATLNSWLKRLSPQLNSQTPSDCTSSADETNATEMNLKTAPEDTDLTNVRESKVDDTSEQLMNCWDYYQAPLYSSSNESESHEPVSTYAEEFPWDDVGGPSSGEESHKEPYDKQVAQNHDQHSQYIPFQSLAISKVNEGSSDAQQAECIPVARQDTMELSTSTSVLFNQKSSMEASFEVCSHSAGFPLEPVFQSEITSTPAQLLNVHETCELRTHPDGGSQQQIDRDLSGALPELSPCIKSEYCARTLAYDASIDPTASSLLLRAIGVPPYARTSSMRAATFLDSTQIPQDMYSKRRCRTLPRAAPKRHTPARLVPNTAADKEWINRNHLSSCVSLDELAYLQANNQTNDLLKISERKFTEINIVYHSLLAAPVLSGVDRHTRGELRCLTAQEWQNSLSEIVHAAEWNLQFLTSQIGDLTNSQMGWKGATNTAVKNDPDSNSPTKPNCRLRDSARMLQMKWMDLIHQARYRLLHSCSGEALREELCNLKARMNELNKLVEQLSGSMALQANSYLQPENFESRFTFSSAETSKQNEDLLREEIKQCLLELDKVFANVQRLRKNLERHSSTAHNQGELPTSDQSTLVSSSISKLSEELDALTVQLTTNQLLLSKLVQSKDALLVDEHADSRLLPVRHTDTKHSAEMTPSRRHNLEKTTCLKELSKSSISAVGASALSKSEKQKHQYYMVLITGGLVAFTCFCYYVLTRLFTCVTYPVGWRGSLATLQKILGLPQTGLGNCPLRREKLSDLVDYSQGSVPF</sequence>
<evidence type="ECO:0008006" key="5">
    <source>
        <dbReference type="Google" id="ProtNLM"/>
    </source>
</evidence>
<keyword evidence="2" id="KW-1133">Transmembrane helix</keyword>
<feature type="region of interest" description="Disordered" evidence="1">
    <location>
        <begin position="97"/>
        <end position="118"/>
    </location>
</feature>
<accession>A0AAV2TJV2</accession>
<organism evidence="3 4">
    <name type="scientific">Calicophoron daubneyi</name>
    <name type="common">Rumen fluke</name>
    <name type="synonym">Paramphistomum daubneyi</name>
    <dbReference type="NCBI Taxonomy" id="300641"/>
    <lineage>
        <taxon>Eukaryota</taxon>
        <taxon>Metazoa</taxon>
        <taxon>Spiralia</taxon>
        <taxon>Lophotrochozoa</taxon>
        <taxon>Platyhelminthes</taxon>
        <taxon>Trematoda</taxon>
        <taxon>Digenea</taxon>
        <taxon>Plagiorchiida</taxon>
        <taxon>Pronocephalata</taxon>
        <taxon>Paramphistomoidea</taxon>
        <taxon>Paramphistomidae</taxon>
        <taxon>Calicophoron</taxon>
    </lineage>
</organism>
<evidence type="ECO:0000256" key="1">
    <source>
        <dbReference type="SAM" id="MobiDB-lite"/>
    </source>
</evidence>
<gene>
    <name evidence="3" type="ORF">CDAUBV1_LOCUS9803</name>
</gene>
<dbReference type="EMBL" id="CAXLJL010000267">
    <property type="protein sequence ID" value="CAL5135682.1"/>
    <property type="molecule type" value="Genomic_DNA"/>
</dbReference>
<protein>
    <recommendedName>
        <fullName evidence="5">KASH domain-containing protein</fullName>
    </recommendedName>
</protein>
<proteinExistence type="predicted"/>
<feature type="transmembrane region" description="Helical" evidence="2">
    <location>
        <begin position="1453"/>
        <end position="1473"/>
    </location>
</feature>
<evidence type="ECO:0000313" key="3">
    <source>
        <dbReference type="EMBL" id="CAL5135682.1"/>
    </source>
</evidence>